<protein>
    <submittedName>
        <fullName evidence="1">Uncharacterized protein</fullName>
    </submittedName>
</protein>
<evidence type="ECO:0000313" key="2">
    <source>
        <dbReference type="Proteomes" id="UP001172386"/>
    </source>
</evidence>
<gene>
    <name evidence="1" type="ORF">H2198_009225</name>
</gene>
<sequence>MPLTFPGDKKSPKCQRCQQSGSRCIYPTQRKRTTLETKYQSLRRKLMDSNQTDAIEGLLDQIDPDLLRGALRRREKAMESIVSPDNPALDVPSGTEQIQTMTISDTLNPPGVLKNGPIPDPSHIQGQNTSQEHNRLDSISFGPFTDDYGIFGVFNATQLHGDACPGSEHSMSEDLNLAGRGSYTLSFAPSLVDELIDVFFLRVQPFIPLLHEPRFRQKFQVGGVSNDRYARLSIEDALTLTALMALSARFSSHEFFASTIPKDKGKTFARKATGLYAEALQSDEMSECSLGFLQGCILLAFYEQTCKITTQSWLLIGTCCRLAIDLGLDMMDKGISSHDAAMVLVDQYSVESWTQEEEKRRAWWLVWELDVFAATILRRPHAINKDQMYVLLPVSDALWFSDTPAESTFLQTDPLHTWQTLENCRNMDERAWFLVTTFLMAKSADLASSDSTSTLPYILRFESTLNCFALLLPSSFQLDVVRTPFNETNFAANNWALLTIFMLHTARVLIRNAQYTKSRSNPNSFVETPAPLPTRPYNDTDLVFRAMQSWPPEYIIYACPFVACTIIGPAFDNIRAALLFEPGNHGNYLSMLKLILKQIGIFWGIGETALSLVEIFEHEIKVNGSFCKQAFQGYAKDFSLLIVDPARNNA</sequence>
<organism evidence="1 2">
    <name type="scientific">Neophaeococcomyces mojaviensis</name>
    <dbReference type="NCBI Taxonomy" id="3383035"/>
    <lineage>
        <taxon>Eukaryota</taxon>
        <taxon>Fungi</taxon>
        <taxon>Dikarya</taxon>
        <taxon>Ascomycota</taxon>
        <taxon>Pezizomycotina</taxon>
        <taxon>Eurotiomycetes</taxon>
        <taxon>Chaetothyriomycetidae</taxon>
        <taxon>Chaetothyriales</taxon>
        <taxon>Chaetothyriales incertae sedis</taxon>
        <taxon>Neophaeococcomyces</taxon>
    </lineage>
</organism>
<proteinExistence type="predicted"/>
<keyword evidence="2" id="KW-1185">Reference proteome</keyword>
<comment type="caution">
    <text evidence="1">The sequence shown here is derived from an EMBL/GenBank/DDBJ whole genome shotgun (WGS) entry which is preliminary data.</text>
</comment>
<reference evidence="1" key="1">
    <citation type="submission" date="2022-10" db="EMBL/GenBank/DDBJ databases">
        <title>Culturing micro-colonial fungi from biological soil crusts in the Mojave desert and describing Neophaeococcomyces mojavensis, and introducing the new genera and species Taxawa tesnikishii.</title>
        <authorList>
            <person name="Kurbessoian T."/>
            <person name="Stajich J.E."/>
        </authorList>
    </citation>
    <scope>NUCLEOTIDE SEQUENCE</scope>
    <source>
        <strain evidence="1">JES_112</strain>
    </source>
</reference>
<name>A0ACC2ZV25_9EURO</name>
<dbReference type="EMBL" id="JAPDRQ010000253">
    <property type="protein sequence ID" value="KAJ9651497.1"/>
    <property type="molecule type" value="Genomic_DNA"/>
</dbReference>
<evidence type="ECO:0000313" key="1">
    <source>
        <dbReference type="EMBL" id="KAJ9651497.1"/>
    </source>
</evidence>
<accession>A0ACC2ZV25</accession>
<dbReference type="Proteomes" id="UP001172386">
    <property type="component" value="Unassembled WGS sequence"/>
</dbReference>